<dbReference type="PRINTS" id="PR01165">
    <property type="entry name" value="CYCOXIDASEI"/>
</dbReference>
<dbReference type="PATRIC" id="fig|401562.3.peg.827"/>
<dbReference type="PANTHER" id="PTHR10422">
    <property type="entry name" value="CYTOCHROME C OXIDASE SUBUNIT 1"/>
    <property type="match status" value="1"/>
</dbReference>
<feature type="transmembrane region" description="Helical" evidence="15">
    <location>
        <begin position="68"/>
        <end position="88"/>
    </location>
</feature>
<dbReference type="SUPFAM" id="SSF81442">
    <property type="entry name" value="Cytochrome c oxidase subunit I-like"/>
    <property type="match status" value="1"/>
</dbReference>
<dbReference type="GO" id="GO:0015990">
    <property type="term" value="P:electron transport coupled proton transport"/>
    <property type="evidence" value="ECO:0007669"/>
    <property type="project" value="TreeGrafter"/>
</dbReference>
<keyword evidence="12" id="KW-0186">Copper</keyword>
<dbReference type="Proteomes" id="UP000078272">
    <property type="component" value="Unassembled WGS sequence"/>
</dbReference>
<dbReference type="Pfam" id="PF00115">
    <property type="entry name" value="COX1"/>
    <property type="match status" value="1"/>
</dbReference>
<dbReference type="InterPro" id="IPR000883">
    <property type="entry name" value="Cyt_C_Oxase_1"/>
</dbReference>
<evidence type="ECO:0000256" key="5">
    <source>
        <dbReference type="ARBA" id="ARBA00022617"/>
    </source>
</evidence>
<evidence type="ECO:0000259" key="16">
    <source>
        <dbReference type="PROSITE" id="PS50855"/>
    </source>
</evidence>
<evidence type="ECO:0000256" key="2">
    <source>
        <dbReference type="ARBA" id="ARBA00009578"/>
    </source>
</evidence>
<evidence type="ECO:0000256" key="6">
    <source>
        <dbReference type="ARBA" id="ARBA00022660"/>
    </source>
</evidence>
<evidence type="ECO:0000256" key="8">
    <source>
        <dbReference type="ARBA" id="ARBA00022723"/>
    </source>
</evidence>
<feature type="transmembrane region" description="Helical" evidence="15">
    <location>
        <begin position="234"/>
        <end position="264"/>
    </location>
</feature>
<keyword evidence="5 14" id="KW-0349">Heme</keyword>
<dbReference type="GO" id="GO:0009486">
    <property type="term" value="F:cytochrome bo3 ubiquinol oxidase activity"/>
    <property type="evidence" value="ECO:0007669"/>
    <property type="project" value="TreeGrafter"/>
</dbReference>
<accession>A0A175RAN8</accession>
<keyword evidence="3 14" id="KW-0813">Transport</keyword>
<dbReference type="PANTHER" id="PTHR10422:SF35">
    <property type="entry name" value="CYTOCHROME BO(3) UBIQUINOL OXIDASE SUBUNIT 1"/>
    <property type="match status" value="1"/>
</dbReference>
<feature type="transmembrane region" description="Helical" evidence="15">
    <location>
        <begin position="391"/>
        <end position="411"/>
    </location>
</feature>
<dbReference type="InterPro" id="IPR023615">
    <property type="entry name" value="Cyt_c_Oxase_su1_BS"/>
</dbReference>
<comment type="similarity">
    <text evidence="2 14">Belongs to the heme-copper respiratory oxidase family.</text>
</comment>
<feature type="transmembrane region" description="Helical" evidence="15">
    <location>
        <begin position="284"/>
        <end position="307"/>
    </location>
</feature>
<reference evidence="17 18" key="1">
    <citation type="journal article" date="2016" name="Front. Microbiol.">
        <title>Genomic Resource of Rice Seed Associated Bacteria.</title>
        <authorList>
            <person name="Midha S."/>
            <person name="Bansal K."/>
            <person name="Sharma S."/>
            <person name="Kumar N."/>
            <person name="Patil P.P."/>
            <person name="Chaudhry V."/>
            <person name="Patil P.B."/>
        </authorList>
    </citation>
    <scope>NUCLEOTIDE SEQUENCE [LARGE SCALE GENOMIC DNA]</scope>
    <source>
        <strain evidence="17 18">NS226</strain>
    </source>
</reference>
<dbReference type="Gene3D" id="1.20.210.10">
    <property type="entry name" value="Cytochrome c oxidase-like, subunit I domain"/>
    <property type="match status" value="1"/>
</dbReference>
<keyword evidence="9 14" id="KW-0249">Electron transport</keyword>
<feature type="transmembrane region" description="Helical" evidence="15">
    <location>
        <begin position="423"/>
        <end position="448"/>
    </location>
</feature>
<keyword evidence="7 14" id="KW-0812">Transmembrane</keyword>
<dbReference type="InterPro" id="IPR023616">
    <property type="entry name" value="Cyt_c_oxase-like_su1_dom"/>
</dbReference>
<dbReference type="AlphaFoldDB" id="A0A175RAN8"/>
<feature type="transmembrane region" description="Helical" evidence="15">
    <location>
        <begin position="319"/>
        <end position="341"/>
    </location>
</feature>
<evidence type="ECO:0000256" key="10">
    <source>
        <dbReference type="ARBA" id="ARBA00022989"/>
    </source>
</evidence>
<name>A0A175RAN8_9HYPH</name>
<feature type="transmembrane region" description="Helical" evidence="15">
    <location>
        <begin position="108"/>
        <end position="136"/>
    </location>
</feature>
<organism evidence="17 18">
    <name type="scientific">Aureimonas ureilytica</name>
    <dbReference type="NCBI Taxonomy" id="401562"/>
    <lineage>
        <taxon>Bacteria</taxon>
        <taxon>Pseudomonadati</taxon>
        <taxon>Pseudomonadota</taxon>
        <taxon>Alphaproteobacteria</taxon>
        <taxon>Hyphomicrobiales</taxon>
        <taxon>Aurantimonadaceae</taxon>
        <taxon>Aureimonas</taxon>
    </lineage>
</organism>
<feature type="transmembrane region" description="Helical" evidence="15">
    <location>
        <begin position="198"/>
        <end position="222"/>
    </location>
</feature>
<evidence type="ECO:0000256" key="3">
    <source>
        <dbReference type="ARBA" id="ARBA00022448"/>
    </source>
</evidence>
<dbReference type="GO" id="GO:0022904">
    <property type="term" value="P:respiratory electron transport chain"/>
    <property type="evidence" value="ECO:0007669"/>
    <property type="project" value="TreeGrafter"/>
</dbReference>
<keyword evidence="4" id="KW-1003">Cell membrane</keyword>
<comment type="subcellular location">
    <subcellularLocation>
        <location evidence="1">Cell membrane</location>
        <topology evidence="1">Multi-pass membrane protein</topology>
    </subcellularLocation>
</comment>
<keyword evidence="6 14" id="KW-0679">Respiratory chain</keyword>
<feature type="transmembrane region" description="Helical" evidence="15">
    <location>
        <begin position="594"/>
        <end position="612"/>
    </location>
</feature>
<keyword evidence="10 15" id="KW-1133">Transmembrane helix</keyword>
<evidence type="ECO:0000256" key="4">
    <source>
        <dbReference type="ARBA" id="ARBA00022475"/>
    </source>
</evidence>
<keyword evidence="13 15" id="KW-0472">Membrane</keyword>
<evidence type="ECO:0000256" key="11">
    <source>
        <dbReference type="ARBA" id="ARBA00023004"/>
    </source>
</evidence>
<feature type="transmembrane region" description="Helical" evidence="15">
    <location>
        <begin position="460"/>
        <end position="480"/>
    </location>
</feature>
<gene>
    <name evidence="17" type="ORF">NS226_07525</name>
</gene>
<dbReference type="InterPro" id="IPR036927">
    <property type="entry name" value="Cyt_c_oxase-like_su1_sf"/>
</dbReference>
<comment type="caution">
    <text evidence="17">The sequence shown here is derived from an EMBL/GenBank/DDBJ whole genome shotgun (WGS) entry which is preliminary data.</text>
</comment>
<dbReference type="GO" id="GO:0020037">
    <property type="term" value="F:heme binding"/>
    <property type="evidence" value="ECO:0007669"/>
    <property type="project" value="InterPro"/>
</dbReference>
<feature type="transmembrane region" description="Helical" evidence="15">
    <location>
        <begin position="148"/>
        <end position="171"/>
    </location>
</feature>
<dbReference type="PROSITE" id="PS50855">
    <property type="entry name" value="COX1"/>
    <property type="match status" value="1"/>
</dbReference>
<keyword evidence="11" id="KW-0408">Iron</keyword>
<feature type="domain" description="Cytochrome oxidase subunit I profile" evidence="16">
    <location>
        <begin position="47"/>
        <end position="568"/>
    </location>
</feature>
<sequence>MPAHDGWWGFVFGRLSYDALPFYSAIATTAASLVVIGALVVAGLVTWTGRWGWLWREWLTSLDHKKIGIMYVVLSLVMLSRGVIEGAMMRAQQAIALDNPGYLPPEHFAQLFSTHGSIMVFFMAMPFLSGIINFALPLQIGARDVSFPLLNSISFWLTAGGAGLIMISLVIGKFSTGGWTGYPPYTDITYSPGVGPDYWIFAITLGSIASTMTGINVAVTIYKKRCGGMTLFRMPLFCWTSLCTAILMIFAMPPLTVATGLLALDRYAGMHFFTNDGGGNMMNFANLFWLFGHPEVYILILPAFGVYSQVISNFSSKVLYGYDSLIVATMCIAVLSFTVWVHHFFTMGQSADLNAIFGIATMTIGIPTGVKIYDWILTMFRGRVRFSVPMLYSLAFMVLFTIGGLTGILLANPAIDYQVHNSVFLVAHFHNMLIPGVLYGMIAAYTYWFPKAFGFQLDEWWGRVSCGCWVTGFCLAFLPLYPLGLMGMPRRSQEFFEPAYLPFTIVAGIGALFLLAALASLFMQLVVSVRRRAELAVPAGDPWNGRTLEWGIPCPAPEYNFAVLPIVDARDAFHAAKKDGTAYPAHRFYSPIELPKNSGVGVVFGLALAAASFGLIWWMWWLVVAGGLVALGALVARSFNLDTMRVIPAEEIRRQDEAFLALVHRTPQVSRDDEATTTNMGLAEPAGV</sequence>
<proteinExistence type="inferred from homology"/>
<dbReference type="GO" id="GO:0005886">
    <property type="term" value="C:plasma membrane"/>
    <property type="evidence" value="ECO:0007669"/>
    <property type="project" value="UniProtKB-SubCell"/>
</dbReference>
<dbReference type="RefSeq" id="WP_058634519.1">
    <property type="nucleotide sequence ID" value="NZ_LDPZ01000015.1"/>
</dbReference>
<dbReference type="GO" id="GO:0004129">
    <property type="term" value="F:cytochrome-c oxidase activity"/>
    <property type="evidence" value="ECO:0007669"/>
    <property type="project" value="InterPro"/>
</dbReference>
<evidence type="ECO:0000256" key="7">
    <source>
        <dbReference type="ARBA" id="ARBA00022692"/>
    </source>
</evidence>
<dbReference type="PROSITE" id="PS00077">
    <property type="entry name" value="COX1_CUB"/>
    <property type="match status" value="1"/>
</dbReference>
<protein>
    <submittedName>
        <fullName evidence="17">Cytochrome o ubiquinol oxidase subunit I</fullName>
    </submittedName>
</protein>
<feature type="transmembrane region" description="Helical" evidence="15">
    <location>
        <begin position="20"/>
        <end position="47"/>
    </location>
</feature>
<evidence type="ECO:0000256" key="12">
    <source>
        <dbReference type="ARBA" id="ARBA00023008"/>
    </source>
</evidence>
<feature type="transmembrane region" description="Helical" evidence="15">
    <location>
        <begin position="500"/>
        <end position="522"/>
    </location>
</feature>
<evidence type="ECO:0000313" key="18">
    <source>
        <dbReference type="Proteomes" id="UP000078272"/>
    </source>
</evidence>
<dbReference type="GO" id="GO:0046872">
    <property type="term" value="F:metal ion binding"/>
    <property type="evidence" value="ECO:0007669"/>
    <property type="project" value="UniProtKB-KW"/>
</dbReference>
<dbReference type="EMBL" id="LDPZ01000015">
    <property type="protein sequence ID" value="KTQ96501.1"/>
    <property type="molecule type" value="Genomic_DNA"/>
</dbReference>
<dbReference type="STRING" id="401562.NS365_03175"/>
<evidence type="ECO:0000256" key="15">
    <source>
        <dbReference type="SAM" id="Phobius"/>
    </source>
</evidence>
<dbReference type="GO" id="GO:0009060">
    <property type="term" value="P:aerobic respiration"/>
    <property type="evidence" value="ECO:0007669"/>
    <property type="project" value="InterPro"/>
</dbReference>
<keyword evidence="8" id="KW-0479">Metal-binding</keyword>
<evidence type="ECO:0000256" key="9">
    <source>
        <dbReference type="ARBA" id="ARBA00022982"/>
    </source>
</evidence>
<evidence type="ECO:0000313" key="17">
    <source>
        <dbReference type="EMBL" id="KTQ96501.1"/>
    </source>
</evidence>
<evidence type="ECO:0000256" key="1">
    <source>
        <dbReference type="ARBA" id="ARBA00004651"/>
    </source>
</evidence>
<evidence type="ECO:0000256" key="13">
    <source>
        <dbReference type="ARBA" id="ARBA00023136"/>
    </source>
</evidence>
<feature type="transmembrane region" description="Helical" evidence="15">
    <location>
        <begin position="353"/>
        <end position="370"/>
    </location>
</feature>
<evidence type="ECO:0000256" key="14">
    <source>
        <dbReference type="RuleBase" id="RU000370"/>
    </source>
</evidence>